<evidence type="ECO:0000256" key="1">
    <source>
        <dbReference type="SAM" id="MobiDB-lite"/>
    </source>
</evidence>
<dbReference type="PROSITE" id="PS51257">
    <property type="entry name" value="PROKAR_LIPOPROTEIN"/>
    <property type="match status" value="1"/>
</dbReference>
<protein>
    <submittedName>
        <fullName evidence="3">Uncharacterized protein</fullName>
    </submittedName>
</protein>
<accession>A0ABP4XV40</accession>
<feature type="region of interest" description="Disordered" evidence="1">
    <location>
        <begin position="173"/>
        <end position="196"/>
    </location>
</feature>
<dbReference type="RefSeq" id="WP_344127981.1">
    <property type="nucleotide sequence ID" value="NZ_BAAALT010000039.1"/>
</dbReference>
<evidence type="ECO:0000313" key="4">
    <source>
        <dbReference type="Proteomes" id="UP001500218"/>
    </source>
</evidence>
<comment type="caution">
    <text evidence="3">The sequence shown here is derived from an EMBL/GenBank/DDBJ whole genome shotgun (WGS) entry which is preliminary data.</text>
</comment>
<gene>
    <name evidence="3" type="ORF">GCM10009682_16390</name>
</gene>
<dbReference type="EMBL" id="BAAALT010000039">
    <property type="protein sequence ID" value="GAA1795371.1"/>
    <property type="molecule type" value="Genomic_DNA"/>
</dbReference>
<keyword evidence="4" id="KW-1185">Reference proteome</keyword>
<feature type="compositionally biased region" description="Gly residues" evidence="1">
    <location>
        <begin position="74"/>
        <end position="94"/>
    </location>
</feature>
<organism evidence="3 4">
    <name type="scientific">Luedemannella flava</name>
    <dbReference type="NCBI Taxonomy" id="349316"/>
    <lineage>
        <taxon>Bacteria</taxon>
        <taxon>Bacillati</taxon>
        <taxon>Actinomycetota</taxon>
        <taxon>Actinomycetes</taxon>
        <taxon>Micromonosporales</taxon>
        <taxon>Micromonosporaceae</taxon>
        <taxon>Luedemannella</taxon>
    </lineage>
</organism>
<keyword evidence="2" id="KW-0732">Signal</keyword>
<feature type="signal peptide" evidence="2">
    <location>
        <begin position="1"/>
        <end position="23"/>
    </location>
</feature>
<reference evidence="4" key="1">
    <citation type="journal article" date="2019" name="Int. J. Syst. Evol. Microbiol.">
        <title>The Global Catalogue of Microorganisms (GCM) 10K type strain sequencing project: providing services to taxonomists for standard genome sequencing and annotation.</title>
        <authorList>
            <consortium name="The Broad Institute Genomics Platform"/>
            <consortium name="The Broad Institute Genome Sequencing Center for Infectious Disease"/>
            <person name="Wu L."/>
            <person name="Ma J."/>
        </authorList>
    </citation>
    <scope>NUCLEOTIDE SEQUENCE [LARGE SCALE GENOMIC DNA]</scope>
    <source>
        <strain evidence="4">JCM 13250</strain>
    </source>
</reference>
<name>A0ABP4XV40_9ACTN</name>
<feature type="compositionally biased region" description="Basic and acidic residues" evidence="1">
    <location>
        <begin position="97"/>
        <end position="107"/>
    </location>
</feature>
<evidence type="ECO:0000313" key="3">
    <source>
        <dbReference type="EMBL" id="GAA1795371.1"/>
    </source>
</evidence>
<feature type="region of interest" description="Disordered" evidence="1">
    <location>
        <begin position="54"/>
        <end position="107"/>
    </location>
</feature>
<feature type="chain" id="PRO_5046729855" evidence="2">
    <location>
        <begin position="24"/>
        <end position="196"/>
    </location>
</feature>
<feature type="compositionally biased region" description="Low complexity" evidence="1">
    <location>
        <begin position="61"/>
        <end position="73"/>
    </location>
</feature>
<evidence type="ECO:0000256" key="2">
    <source>
        <dbReference type="SAM" id="SignalP"/>
    </source>
</evidence>
<sequence length="196" mass="18789">MRYGWRTAGSVLAVIGVATLVTACGGGDGTTTSSGDGQGGFAAYQSCLAQHGVTLPSRGQGQPRPSGDRSPGGSPEGGGAPPSGAPRGGPGGFMPEGVDRETWRKAREACASVLPSDGPGGGPGGFGGGSNSALAAYRNCLSEHGVTMSAGPGQLNTADPNVAEAEKACAALRPTARPNGGNGGGGDGVAPTPAAS</sequence>
<proteinExistence type="predicted"/>
<dbReference type="Proteomes" id="UP001500218">
    <property type="component" value="Unassembled WGS sequence"/>
</dbReference>